<dbReference type="InterPro" id="IPR051327">
    <property type="entry name" value="MATE_MepA_subfamily"/>
</dbReference>
<feature type="transmembrane region" description="Helical" evidence="6">
    <location>
        <begin position="473"/>
        <end position="494"/>
    </location>
</feature>
<protein>
    <submittedName>
        <fullName evidence="7">MatE efflux family protein</fullName>
    </submittedName>
</protein>
<evidence type="ECO:0000256" key="2">
    <source>
        <dbReference type="ARBA" id="ARBA00022475"/>
    </source>
</evidence>
<feature type="transmembrane region" description="Helical" evidence="6">
    <location>
        <begin position="292"/>
        <end position="311"/>
    </location>
</feature>
<feature type="transmembrane region" description="Helical" evidence="6">
    <location>
        <begin position="533"/>
        <end position="556"/>
    </location>
</feature>
<organism evidence="7 8">
    <name type="scientific">Candidatus Malacoplasma girerdii</name>
    <dbReference type="NCBI Taxonomy" id="1318617"/>
    <lineage>
        <taxon>Bacteria</taxon>
        <taxon>Bacillati</taxon>
        <taxon>Mycoplasmatota</taxon>
        <taxon>Mycoplasmoidales</taxon>
        <taxon>Mycoplasmoidaceae</taxon>
        <taxon>Malacoplasma</taxon>
    </lineage>
</organism>
<feature type="transmembrane region" description="Helical" evidence="6">
    <location>
        <begin position="235"/>
        <end position="257"/>
    </location>
</feature>
<dbReference type="InterPro" id="IPR002528">
    <property type="entry name" value="MATE_fam"/>
</dbReference>
<feature type="transmembrane region" description="Helical" evidence="6">
    <location>
        <begin position="264"/>
        <end position="286"/>
    </location>
</feature>
<dbReference type="STRING" id="1318617.MGM1_0200"/>
<keyword evidence="5 6" id="KW-0472">Membrane</keyword>
<dbReference type="EMBL" id="CP007711">
    <property type="protein sequence ID" value="AIV03407.1"/>
    <property type="molecule type" value="Genomic_DNA"/>
</dbReference>
<comment type="subcellular location">
    <subcellularLocation>
        <location evidence="1">Cell membrane</location>
        <topology evidence="1">Multi-pass membrane protein</topology>
    </subcellularLocation>
</comment>
<accession>A0A097SS29</accession>
<keyword evidence="8" id="KW-1185">Reference proteome</keyword>
<dbReference type="GO" id="GO:0015297">
    <property type="term" value="F:antiporter activity"/>
    <property type="evidence" value="ECO:0007669"/>
    <property type="project" value="InterPro"/>
</dbReference>
<feature type="transmembrane region" description="Helical" evidence="6">
    <location>
        <begin position="43"/>
        <end position="64"/>
    </location>
</feature>
<feature type="transmembrane region" description="Helical" evidence="6">
    <location>
        <begin position="123"/>
        <end position="143"/>
    </location>
</feature>
<name>A0A097SS29_9BACT</name>
<dbReference type="KEGG" id="mgj:MGM1_0200"/>
<proteinExistence type="predicted"/>
<gene>
    <name evidence="7" type="ORF">MGM1_0200</name>
</gene>
<evidence type="ECO:0000313" key="7">
    <source>
        <dbReference type="EMBL" id="AIV03407.1"/>
    </source>
</evidence>
<dbReference type="PANTHER" id="PTHR43823">
    <property type="entry name" value="SPORULATION PROTEIN YKVU"/>
    <property type="match status" value="1"/>
</dbReference>
<evidence type="ECO:0000256" key="3">
    <source>
        <dbReference type="ARBA" id="ARBA00022692"/>
    </source>
</evidence>
<dbReference type="GO" id="GO:0042910">
    <property type="term" value="F:xenobiotic transmembrane transporter activity"/>
    <property type="evidence" value="ECO:0007669"/>
    <property type="project" value="InterPro"/>
</dbReference>
<dbReference type="eggNOG" id="COG0534">
    <property type="taxonomic scope" value="Bacteria"/>
</dbReference>
<evidence type="ECO:0000256" key="4">
    <source>
        <dbReference type="ARBA" id="ARBA00022989"/>
    </source>
</evidence>
<feature type="transmembrane region" description="Helical" evidence="6">
    <location>
        <begin position="356"/>
        <end position="377"/>
    </location>
</feature>
<keyword evidence="3 6" id="KW-0812">Transmembrane</keyword>
<evidence type="ECO:0000256" key="5">
    <source>
        <dbReference type="ARBA" id="ARBA00023136"/>
    </source>
</evidence>
<feature type="transmembrane region" description="Helical" evidence="6">
    <location>
        <begin position="432"/>
        <end position="453"/>
    </location>
</feature>
<evidence type="ECO:0000313" key="8">
    <source>
        <dbReference type="Proteomes" id="UP000030066"/>
    </source>
</evidence>
<keyword evidence="2" id="KW-1003">Cell membrane</keyword>
<feature type="transmembrane region" description="Helical" evidence="6">
    <location>
        <begin position="501"/>
        <end position="527"/>
    </location>
</feature>
<feature type="transmembrane region" description="Helical" evidence="6">
    <location>
        <begin position="164"/>
        <end position="185"/>
    </location>
</feature>
<evidence type="ECO:0000256" key="1">
    <source>
        <dbReference type="ARBA" id="ARBA00004651"/>
    </source>
</evidence>
<dbReference type="Proteomes" id="UP000030066">
    <property type="component" value="Chromosome"/>
</dbReference>
<dbReference type="HOGENOM" id="CLU_468356_0_0_14"/>
<feature type="transmembrane region" description="Helical" evidence="6">
    <location>
        <begin position="397"/>
        <end position="420"/>
    </location>
</feature>
<reference evidence="7 8" key="1">
    <citation type="journal article" date="2014" name="PLoS ONE">
        <title>An emerging Mycoplasma associated with trichomoniasis, vaginal infection and disease.</title>
        <authorList>
            <consortium name="Vaginal Microbiome Consortium"/>
            <person name="Fettweis J.M."/>
            <person name="Serrano M.G."/>
            <person name="Huang B."/>
            <person name="Brooks J.P."/>
            <person name="Glascock A.L."/>
            <person name="Sheth N.U."/>
            <person name="Strauss J.F.III."/>
            <person name="Jefferson K.K."/>
            <person name="Buck G.A."/>
        </authorList>
    </citation>
    <scope>NUCLEOTIDE SEQUENCE [LARGE SCALE GENOMIC DNA]</scope>
    <source>
        <strain evidence="7 8">VCU_M1</strain>
    </source>
</reference>
<dbReference type="AlphaFoldDB" id="A0A097SS29"/>
<dbReference type="GO" id="GO:0005886">
    <property type="term" value="C:plasma membrane"/>
    <property type="evidence" value="ECO:0007669"/>
    <property type="project" value="UniProtKB-SubCell"/>
</dbReference>
<dbReference type="Pfam" id="PF01554">
    <property type="entry name" value="MatE"/>
    <property type="match status" value="1"/>
</dbReference>
<keyword evidence="4 6" id="KW-1133">Transmembrane helix</keyword>
<evidence type="ECO:0000256" key="6">
    <source>
        <dbReference type="SAM" id="Phobius"/>
    </source>
</evidence>
<dbReference type="PANTHER" id="PTHR43823:SF3">
    <property type="entry name" value="MULTIDRUG EXPORT PROTEIN MEPA"/>
    <property type="match status" value="1"/>
</dbReference>
<sequence length="586" mass="66681">MWFKKANNSTKKCVNDVKKSASSTVFADKTQSRLDKLFLHTPIIKAVIIISIPSMLMAFMSALYTFSDQLMMAKIIPIFQPLEHLSAFTHGFSYHDYIFKVKELNAQGLNITLYSSNLVVRTAVANIAPITIFLTASTLLIGNGTSINFSRANGKKDKLRAQQVWANGFYSNLIWGLLITVLLLASAKTIISLENGNPISQLESIKDQLTNADYKNLKEVYNDSNNLILTYSEHFAYIAISGLVFNMFDLFFSILIITEGKQKMVVFAALMSNILNIFLDFIFIYFGRMAMIGGAIATVIGWSFNCAWYVLQIWIMNKKGETNILFSALKWKKHEIDWKLIQNIFFNGLASFLRNISMGIAVWWQLFMLSTFVFANIQTSGAAASSFTNFYGAANPIYSLFFPVILGTIQGSRIMCSYLYGAKNFKRFRTTYWVAMSIGFIYGFSIAMIIGFWLNPYFLTLFNINDQPTAQLILIIMLMQLPIYAFTVGGQVIFQATSKSFNACICALMQGIFCNIPISLIIAWISIGLNNQYIFLWTPLIVIIFSSIIIFIWTVIYMHKYFSDDILNTKIRYMMDKKWLMPPSHR</sequence>